<dbReference type="Proteomes" id="UP000215256">
    <property type="component" value="Chromosome 1"/>
</dbReference>
<dbReference type="EMBL" id="CP022604">
    <property type="protein sequence ID" value="ASV86339.1"/>
    <property type="molecule type" value="Genomic_DNA"/>
</dbReference>
<reference evidence="3 4" key="1">
    <citation type="submission" date="2017-07" db="EMBL/GenBank/DDBJ databases">
        <title>Phylogenetic study on the rhizospheric bacterium Ochrobactrum sp. A44.</title>
        <authorList>
            <person name="Krzyzanowska D.M."/>
            <person name="Ossowicki A."/>
            <person name="Rajewska M."/>
            <person name="Maciag T."/>
            <person name="Kaczynski Z."/>
            <person name="Czerwicka M."/>
            <person name="Jafra S."/>
        </authorList>
    </citation>
    <scope>NUCLEOTIDE SEQUENCE [LARGE SCALE GENOMIC DNA]</scope>
    <source>
        <strain evidence="3 4">A44</strain>
    </source>
</reference>
<keyword evidence="1" id="KW-0812">Transmembrane</keyword>
<evidence type="ECO:0000313" key="3">
    <source>
        <dbReference type="EMBL" id="ASV86339.1"/>
    </source>
</evidence>
<evidence type="ECO:0000313" key="4">
    <source>
        <dbReference type="Proteomes" id="UP000215256"/>
    </source>
</evidence>
<name>A0A248UJ91_9HYPH</name>
<keyword evidence="1" id="KW-0472">Membrane</keyword>
<keyword evidence="1" id="KW-1133">Transmembrane helix</keyword>
<feature type="transmembrane region" description="Helical" evidence="1">
    <location>
        <begin position="12"/>
        <end position="35"/>
    </location>
</feature>
<proteinExistence type="predicted"/>
<protein>
    <submittedName>
        <fullName evidence="3">Putative membrane protein</fullName>
    </submittedName>
</protein>
<dbReference type="KEGG" id="och:CES85_1670"/>
<sequence length="38" mass="4199">MIKGLLKHDFLIPVIVAVLINLMAASPFFIAIYLAEGR</sequence>
<evidence type="ECO:0000256" key="1">
    <source>
        <dbReference type="SAM" id="Phobius"/>
    </source>
</evidence>
<evidence type="ECO:0000313" key="2">
    <source>
        <dbReference type="EMBL" id="ASV85359.1"/>
    </source>
</evidence>
<dbReference type="KEGG" id="och:CES85_1047"/>
<dbReference type="EMBL" id="CP022604">
    <property type="protein sequence ID" value="ASV85359.1"/>
    <property type="molecule type" value="Genomic_DNA"/>
</dbReference>
<gene>
    <name evidence="2" type="ORF">CES85_1047</name>
    <name evidence="3" type="ORF">CES85_1670</name>
</gene>
<organism evidence="3 4">
    <name type="scientific">Ochrobactrum quorumnocens</name>
    <dbReference type="NCBI Taxonomy" id="271865"/>
    <lineage>
        <taxon>Bacteria</taxon>
        <taxon>Pseudomonadati</taxon>
        <taxon>Pseudomonadota</taxon>
        <taxon>Alphaproteobacteria</taxon>
        <taxon>Hyphomicrobiales</taxon>
        <taxon>Brucellaceae</taxon>
        <taxon>Brucella/Ochrobactrum group</taxon>
        <taxon>Ochrobactrum</taxon>
    </lineage>
</organism>
<accession>A0A248UJ91</accession>
<dbReference type="AlphaFoldDB" id="A0A248UJ91"/>